<gene>
    <name evidence="4" type="ORF">SAMN05421748_10590</name>
</gene>
<dbReference type="RefSeq" id="WP_281260782.1">
    <property type="nucleotide sequence ID" value="NZ_OBDY01000005.1"/>
</dbReference>
<dbReference type="SUPFAM" id="SSF52540">
    <property type="entry name" value="P-loop containing nucleoside triphosphate hydrolases"/>
    <property type="match status" value="1"/>
</dbReference>
<proteinExistence type="predicted"/>
<evidence type="ECO:0000313" key="4">
    <source>
        <dbReference type="EMBL" id="SNY37384.1"/>
    </source>
</evidence>
<dbReference type="Proteomes" id="UP000219612">
    <property type="component" value="Unassembled WGS sequence"/>
</dbReference>
<dbReference type="EMBL" id="OBDY01000005">
    <property type="protein sequence ID" value="SNY37384.1"/>
    <property type="molecule type" value="Genomic_DNA"/>
</dbReference>
<evidence type="ECO:0000313" key="5">
    <source>
        <dbReference type="Proteomes" id="UP000219612"/>
    </source>
</evidence>
<dbReference type="Gene3D" id="1.10.10.10">
    <property type="entry name" value="Winged helix-like DNA-binding domain superfamily/Winged helix DNA-binding domain"/>
    <property type="match status" value="1"/>
</dbReference>
<dbReference type="GO" id="GO:0006355">
    <property type="term" value="P:regulation of DNA-templated transcription"/>
    <property type="evidence" value="ECO:0007669"/>
    <property type="project" value="InterPro"/>
</dbReference>
<sequence length="916" mass="98362">MELLGRRQECATIDRMIAAVRSGESRVLVLHGGAGVGKTALLDYARRKPAGLRVLRAAGVESEMELAFAALHQLCGPLLDLLPRLPEVQRHALETVLGLRTGTPPDRFLVGLAVLSLLSEASEQSPLLCVVDDAQWLDRASAQTLSFVARRLLAESVALLFASREREPALIGLPELEITGLRDGDAHALLSSLTHAGLDRSIRDRIVAETRGNPLALVELPRGLSLTQIAGGLGLLRPGDSAPGHDSLPGHIERSFLNRIDGFAGPTRTLLLIAAAEPLGDPVLVWAAAERLGIDPAAALADGTDGLLSIDERVTFRHPLVRSAVYQAGEPRQRRAVHLALAEVTDETIDPDRRAWHRAAAAPGPDEEVAAELERSAGRAQARGGLAAAAAFLQRSVQLSLDTRQRVRRALAAAEATLAAGDFEAASRFADLARREATDEFPRARSELIRGHIAFSSGRTGEAPGALLAAAQRLEPHDMDLARETYLLAWGAALMAGDRPTLEATARSTAALPPREGGRRALDLVLDGYAELLVGRRPEAVRLLREATPLVIGLPLSDAMLWGWVANAVPPSIWDDAAMRELSDRQVEVVRAAGALAHLPLDLTAAGMATSFSGDLDRAAALAAEAETVASALGLPISPYVRLRLTALRGREPQASALLAETVARAEAKGEALGVAISQWSSAVLNNGLGRFTEAMAAARVASGISVIWVAEWALPELVEAAARVGSLDVAREALDRLTEITAPCDTDWAQGTLARCRALLSDAPPALFHEAIERLGRTGLRAELARAELLYGEWLRRNSRPTEAREHLRKAHEMFTGMGLEAFAERARRELLGTGEAVRKRTAEAPVRDELTAQERQIAVMARDGFSNPEVGERLFLSPRTVEWHLRKVFTKLGVTSRRQLREALPRDPASSPGP</sequence>
<dbReference type="Pfam" id="PF00196">
    <property type="entry name" value="GerE"/>
    <property type="match status" value="1"/>
</dbReference>
<dbReference type="Pfam" id="PF13191">
    <property type="entry name" value="AAA_16"/>
    <property type="match status" value="1"/>
</dbReference>
<dbReference type="PROSITE" id="PS50043">
    <property type="entry name" value="HTH_LUXR_2"/>
    <property type="match status" value="1"/>
</dbReference>
<dbReference type="InterPro" id="IPR000792">
    <property type="entry name" value="Tscrpt_reg_LuxR_C"/>
</dbReference>
<dbReference type="GO" id="GO:0005524">
    <property type="term" value="F:ATP binding"/>
    <property type="evidence" value="ECO:0007669"/>
    <property type="project" value="UniProtKB-KW"/>
</dbReference>
<evidence type="ECO:0000256" key="2">
    <source>
        <dbReference type="ARBA" id="ARBA00022840"/>
    </source>
</evidence>
<keyword evidence="1" id="KW-0547">Nucleotide-binding</keyword>
<keyword evidence="5" id="KW-1185">Reference proteome</keyword>
<dbReference type="GO" id="GO:0004016">
    <property type="term" value="F:adenylate cyclase activity"/>
    <property type="evidence" value="ECO:0007669"/>
    <property type="project" value="TreeGrafter"/>
</dbReference>
<dbReference type="GO" id="GO:0005737">
    <property type="term" value="C:cytoplasm"/>
    <property type="evidence" value="ECO:0007669"/>
    <property type="project" value="TreeGrafter"/>
</dbReference>
<protein>
    <submittedName>
        <fullName evidence="4">Regulatory protein, luxR family</fullName>
    </submittedName>
</protein>
<dbReference type="InterPro" id="IPR027417">
    <property type="entry name" value="P-loop_NTPase"/>
</dbReference>
<feature type="domain" description="HTH luxR-type" evidence="3">
    <location>
        <begin position="845"/>
        <end position="910"/>
    </location>
</feature>
<dbReference type="SMART" id="SM00421">
    <property type="entry name" value="HTH_LUXR"/>
    <property type="match status" value="1"/>
</dbReference>
<accession>A0A285HNZ9</accession>
<dbReference type="PANTHER" id="PTHR16305">
    <property type="entry name" value="TESTICULAR SOLUBLE ADENYLYL CYCLASE"/>
    <property type="match status" value="1"/>
</dbReference>
<evidence type="ECO:0000259" key="3">
    <source>
        <dbReference type="PROSITE" id="PS50043"/>
    </source>
</evidence>
<dbReference type="GO" id="GO:0003677">
    <property type="term" value="F:DNA binding"/>
    <property type="evidence" value="ECO:0007669"/>
    <property type="project" value="InterPro"/>
</dbReference>
<dbReference type="PRINTS" id="PR00038">
    <property type="entry name" value="HTHLUXR"/>
</dbReference>
<evidence type="ECO:0000256" key="1">
    <source>
        <dbReference type="ARBA" id="ARBA00022741"/>
    </source>
</evidence>
<dbReference type="InterPro" id="IPR016032">
    <property type="entry name" value="Sig_transdc_resp-reg_C-effctor"/>
</dbReference>
<organism evidence="4 5">
    <name type="scientific">Paractinoplanes atraurantiacus</name>
    <dbReference type="NCBI Taxonomy" id="1036182"/>
    <lineage>
        <taxon>Bacteria</taxon>
        <taxon>Bacillati</taxon>
        <taxon>Actinomycetota</taxon>
        <taxon>Actinomycetes</taxon>
        <taxon>Micromonosporales</taxon>
        <taxon>Micromonosporaceae</taxon>
        <taxon>Paractinoplanes</taxon>
    </lineage>
</organism>
<dbReference type="SUPFAM" id="SSF46894">
    <property type="entry name" value="C-terminal effector domain of the bipartite response regulators"/>
    <property type="match status" value="1"/>
</dbReference>
<dbReference type="InterPro" id="IPR036388">
    <property type="entry name" value="WH-like_DNA-bd_sf"/>
</dbReference>
<reference evidence="4 5" key="1">
    <citation type="submission" date="2017-09" db="EMBL/GenBank/DDBJ databases">
        <authorList>
            <person name="Ehlers B."/>
            <person name="Leendertz F.H."/>
        </authorList>
    </citation>
    <scope>NUCLEOTIDE SEQUENCE [LARGE SCALE GENOMIC DNA]</scope>
    <source>
        <strain evidence="4 5">CGMCC 4.6857</strain>
    </source>
</reference>
<dbReference type="PANTHER" id="PTHR16305:SF35">
    <property type="entry name" value="TRANSCRIPTIONAL ACTIVATOR DOMAIN"/>
    <property type="match status" value="1"/>
</dbReference>
<keyword evidence="2" id="KW-0067">ATP-binding</keyword>
<name>A0A285HNZ9_9ACTN</name>
<dbReference type="CDD" id="cd06170">
    <property type="entry name" value="LuxR_C_like"/>
    <property type="match status" value="1"/>
</dbReference>
<dbReference type="AlphaFoldDB" id="A0A285HNZ9"/>
<dbReference type="InterPro" id="IPR041664">
    <property type="entry name" value="AAA_16"/>
</dbReference>